<dbReference type="Pfam" id="PF12697">
    <property type="entry name" value="Abhydrolase_6"/>
    <property type="match status" value="1"/>
</dbReference>
<feature type="transmembrane region" description="Helical" evidence="4">
    <location>
        <begin position="15"/>
        <end position="34"/>
    </location>
</feature>
<keyword evidence="4" id="KW-0812">Transmembrane</keyword>
<organism evidence="6 7">
    <name type="scientific">Elysia crispata</name>
    <name type="common">lettuce slug</name>
    <dbReference type="NCBI Taxonomy" id="231223"/>
    <lineage>
        <taxon>Eukaryota</taxon>
        <taxon>Metazoa</taxon>
        <taxon>Spiralia</taxon>
        <taxon>Lophotrochozoa</taxon>
        <taxon>Mollusca</taxon>
        <taxon>Gastropoda</taxon>
        <taxon>Heterobranchia</taxon>
        <taxon>Euthyneura</taxon>
        <taxon>Panpulmonata</taxon>
        <taxon>Sacoglossa</taxon>
        <taxon>Placobranchoidea</taxon>
        <taxon>Plakobranchidae</taxon>
        <taxon>Elysia</taxon>
    </lineage>
</organism>
<accession>A0AAE0Y947</accession>
<dbReference type="PANTHER" id="PTHR46197:SF3">
    <property type="entry name" value="AB HYDROLASE-1 DOMAIN-CONTAINING PROTEIN"/>
    <property type="match status" value="1"/>
</dbReference>
<dbReference type="Gene3D" id="3.40.50.1820">
    <property type="entry name" value="alpha/beta hydrolase"/>
    <property type="match status" value="1"/>
</dbReference>
<dbReference type="EMBL" id="JAWDGP010006651">
    <property type="protein sequence ID" value="KAK3737429.1"/>
    <property type="molecule type" value="Genomic_DNA"/>
</dbReference>
<comment type="subcellular location">
    <subcellularLocation>
        <location evidence="1">Cytoplasm</location>
    </subcellularLocation>
</comment>
<dbReference type="InterPro" id="IPR029058">
    <property type="entry name" value="AB_hydrolase_fold"/>
</dbReference>
<name>A0AAE0Y947_9GAST</name>
<sequence length="296" mass="31912">MGGLRPSGLHLNKPAVFGILGVALVVFIVSRLYMGGGLAGGVASRVFQIAARPSGVNPSGAGRGMEHVVNASQLEAVPALPTDGSLERKEEEFKVTVGDKTLNVHIVQMIKSKIDLTNVLTVFFLHGASFSSQNWIDIKTLEHVANWGYRTVAIDLPGYGKTKDNLDASLNADFMAAFIKAMDMTKIVIVSPSMSGSFALPYLFKEPKTSTDRAVGYVPVAPVGTMSFKNQYPESQLPTLIVYGTNDRMGDSTRNDLVLLPKHEVAPIDGAGHACYMNNPEAFHKLLHHFLKGLSS</sequence>
<gene>
    <name evidence="6" type="ORF">RRG08_010626</name>
</gene>
<reference evidence="6" key="1">
    <citation type="journal article" date="2023" name="G3 (Bethesda)">
        <title>A reference genome for the long-term kleptoplast-retaining sea slug Elysia crispata morphotype clarki.</title>
        <authorList>
            <person name="Eastman K.E."/>
            <person name="Pendleton A.L."/>
            <person name="Shaikh M.A."/>
            <person name="Suttiyut T."/>
            <person name="Ogas R."/>
            <person name="Tomko P."/>
            <person name="Gavelis G."/>
            <person name="Widhalm J.R."/>
            <person name="Wisecaver J.H."/>
        </authorList>
    </citation>
    <scope>NUCLEOTIDE SEQUENCE</scope>
    <source>
        <strain evidence="6">ECLA1</strain>
    </source>
</reference>
<dbReference type="Proteomes" id="UP001283361">
    <property type="component" value="Unassembled WGS sequence"/>
</dbReference>
<comment type="similarity">
    <text evidence="3">Belongs to the AB hydrolase superfamily. ABHD14 family.</text>
</comment>
<evidence type="ECO:0000256" key="3">
    <source>
        <dbReference type="ARBA" id="ARBA00037942"/>
    </source>
</evidence>
<proteinExistence type="inferred from homology"/>
<evidence type="ECO:0000256" key="1">
    <source>
        <dbReference type="ARBA" id="ARBA00004496"/>
    </source>
</evidence>
<evidence type="ECO:0000259" key="5">
    <source>
        <dbReference type="Pfam" id="PF12697"/>
    </source>
</evidence>
<dbReference type="GO" id="GO:0005737">
    <property type="term" value="C:cytoplasm"/>
    <property type="evidence" value="ECO:0007669"/>
    <property type="project" value="UniProtKB-SubCell"/>
</dbReference>
<feature type="domain" description="AB hydrolase-1" evidence="5">
    <location>
        <begin position="122"/>
        <end position="222"/>
    </location>
</feature>
<dbReference type="AlphaFoldDB" id="A0AAE0Y947"/>
<evidence type="ECO:0000256" key="4">
    <source>
        <dbReference type="SAM" id="Phobius"/>
    </source>
</evidence>
<comment type="caution">
    <text evidence="6">The sequence shown here is derived from an EMBL/GenBank/DDBJ whole genome shotgun (WGS) entry which is preliminary data.</text>
</comment>
<keyword evidence="2" id="KW-0963">Cytoplasm</keyword>
<dbReference type="PANTHER" id="PTHR46197">
    <property type="entry name" value="PROTEIN ABHD14B-LIKE"/>
    <property type="match status" value="1"/>
</dbReference>
<evidence type="ECO:0000313" key="7">
    <source>
        <dbReference type="Proteomes" id="UP001283361"/>
    </source>
</evidence>
<protein>
    <recommendedName>
        <fullName evidence="5">AB hydrolase-1 domain-containing protein</fullName>
    </recommendedName>
</protein>
<dbReference type="SUPFAM" id="SSF53474">
    <property type="entry name" value="alpha/beta-Hydrolases"/>
    <property type="match status" value="1"/>
</dbReference>
<keyword evidence="4" id="KW-1133">Transmembrane helix</keyword>
<keyword evidence="4" id="KW-0472">Membrane</keyword>
<dbReference type="InterPro" id="IPR000073">
    <property type="entry name" value="AB_hydrolase_1"/>
</dbReference>
<keyword evidence="7" id="KW-1185">Reference proteome</keyword>
<evidence type="ECO:0000313" key="6">
    <source>
        <dbReference type="EMBL" id="KAK3737429.1"/>
    </source>
</evidence>
<evidence type="ECO:0000256" key="2">
    <source>
        <dbReference type="ARBA" id="ARBA00022490"/>
    </source>
</evidence>